<protein>
    <submittedName>
        <fullName evidence="10">MFS transporter</fullName>
    </submittedName>
</protein>
<feature type="region of interest" description="Disordered" evidence="7">
    <location>
        <begin position="588"/>
        <end position="618"/>
    </location>
</feature>
<keyword evidence="5 8" id="KW-1133">Transmembrane helix</keyword>
<evidence type="ECO:0000256" key="4">
    <source>
        <dbReference type="ARBA" id="ARBA00022692"/>
    </source>
</evidence>
<dbReference type="InterPro" id="IPR005829">
    <property type="entry name" value="Sugar_transporter_CS"/>
</dbReference>
<proteinExistence type="inferred from homology"/>
<dbReference type="PANTHER" id="PTHR48020">
    <property type="entry name" value="PROTON MYO-INOSITOL COTRANSPORTER"/>
    <property type="match status" value="1"/>
</dbReference>
<dbReference type="PANTHER" id="PTHR48020:SF40">
    <property type="entry name" value="MAJOR FACILITATOR SUPERFAMILY (MFS) PROFILE DOMAIN-CONTAINING PROTEIN"/>
    <property type="match status" value="1"/>
</dbReference>
<feature type="transmembrane region" description="Helical" evidence="8">
    <location>
        <begin position="465"/>
        <end position="491"/>
    </location>
</feature>
<evidence type="ECO:0000259" key="9">
    <source>
        <dbReference type="PROSITE" id="PS50850"/>
    </source>
</evidence>
<dbReference type="PRINTS" id="PR00171">
    <property type="entry name" value="SUGRTRNSPORT"/>
</dbReference>
<dbReference type="EMBL" id="JBFXLU010000311">
    <property type="protein sequence ID" value="KAL2830161.1"/>
    <property type="molecule type" value="Genomic_DNA"/>
</dbReference>
<comment type="subcellular location">
    <subcellularLocation>
        <location evidence="1">Membrane</location>
        <topology evidence="1">Multi-pass membrane protein</topology>
    </subcellularLocation>
</comment>
<evidence type="ECO:0000256" key="5">
    <source>
        <dbReference type="ARBA" id="ARBA00022989"/>
    </source>
</evidence>
<sequence>MATMKRQRTETRVDDPFQGILPDEVERNAREFHSSLQELHSVVDVELLVKGARLGKDAGEARFLLPNEQEILAAERAANPKGISGVMHQIEGLHATIMATACAAVALGWQQSAINTSAQTWPARFGLDSDSWRVAIINAAPSLSGSIIGTWISDPLQGFSLQKPPVLARFRFGRRFAMMLSGFVSIACCIWSARCRSWRELLICRVILGIGFGTKASVAPIFAAEAAMEKSRGRILMMWQLFDALGIMLGFVTALIAPHSWEVQLAAALIPSVALIVVVMLCPESPRLLIRKKRYAEAYKSLCRLRRLEIQAARDFYYIHEQLQQEFNTWRPPVVSDAVANSQFPCQDFIAEKNSLQRIFYLFTLKRNRRACVVSCLVMASQQLCGINVLAYYSSTVFRNAAELNAVNLMSFGFGAANFIFAVPAFFLIDSKGRRYILLISFLGMTASLLGASFCFGIADETDRIVAVSFTVIVLYTGFYSIGAGPVPFTLSAEIFPLAFREVGMSFSVMVNFLGLGLLVLFVPRITRRIGQRKVLFILMGLNAAMLILVYLIVPATKERTLEDMNELFEESTMRRAWKNAKHARNLVRNNTTERSHGGLSPDASTTGGSMELDELPH</sequence>
<dbReference type="InterPro" id="IPR050814">
    <property type="entry name" value="Myo-inositol_Transporter"/>
</dbReference>
<dbReference type="InterPro" id="IPR003663">
    <property type="entry name" value="Sugar/inositol_transpt"/>
</dbReference>
<comment type="similarity">
    <text evidence="2">Belongs to the major facilitator superfamily. Sugar transporter (TC 2.A.1.1) family.</text>
</comment>
<feature type="transmembrane region" description="Helical" evidence="8">
    <location>
        <begin position="436"/>
        <end position="459"/>
    </location>
</feature>
<feature type="transmembrane region" description="Helical" evidence="8">
    <location>
        <begin position="263"/>
        <end position="283"/>
    </location>
</feature>
<dbReference type="Proteomes" id="UP001610446">
    <property type="component" value="Unassembled WGS sequence"/>
</dbReference>
<evidence type="ECO:0000256" key="8">
    <source>
        <dbReference type="SAM" id="Phobius"/>
    </source>
</evidence>
<dbReference type="InterPro" id="IPR005828">
    <property type="entry name" value="MFS_sugar_transport-like"/>
</dbReference>
<dbReference type="InterPro" id="IPR020846">
    <property type="entry name" value="MFS_dom"/>
</dbReference>
<evidence type="ECO:0000313" key="11">
    <source>
        <dbReference type="Proteomes" id="UP001610446"/>
    </source>
</evidence>
<accession>A0ABR4IQX3</accession>
<feature type="transmembrane region" description="Helical" evidence="8">
    <location>
        <begin position="406"/>
        <end position="429"/>
    </location>
</feature>
<feature type="transmembrane region" description="Helical" evidence="8">
    <location>
        <begin position="535"/>
        <end position="554"/>
    </location>
</feature>
<evidence type="ECO:0000256" key="3">
    <source>
        <dbReference type="ARBA" id="ARBA00022448"/>
    </source>
</evidence>
<evidence type="ECO:0000256" key="2">
    <source>
        <dbReference type="ARBA" id="ARBA00010992"/>
    </source>
</evidence>
<keyword evidence="3" id="KW-0813">Transport</keyword>
<keyword evidence="11" id="KW-1185">Reference proteome</keyword>
<feature type="transmembrane region" description="Helical" evidence="8">
    <location>
        <begin position="236"/>
        <end position="257"/>
    </location>
</feature>
<keyword evidence="4 8" id="KW-0812">Transmembrane</keyword>
<dbReference type="Gene3D" id="1.20.1250.20">
    <property type="entry name" value="MFS general substrate transporter like domains"/>
    <property type="match status" value="1"/>
</dbReference>
<reference evidence="10 11" key="1">
    <citation type="submission" date="2024-07" db="EMBL/GenBank/DDBJ databases">
        <title>Section-level genome sequencing and comparative genomics of Aspergillus sections Usti and Cavernicolus.</title>
        <authorList>
            <consortium name="Lawrence Berkeley National Laboratory"/>
            <person name="Nybo J.L."/>
            <person name="Vesth T.C."/>
            <person name="Theobald S."/>
            <person name="Frisvad J.C."/>
            <person name="Larsen T.O."/>
            <person name="Kjaerboelling I."/>
            <person name="Rothschild-Mancinelli K."/>
            <person name="Lyhne E.K."/>
            <person name="Kogle M.E."/>
            <person name="Barry K."/>
            <person name="Clum A."/>
            <person name="Na H."/>
            <person name="Ledsgaard L."/>
            <person name="Lin J."/>
            <person name="Lipzen A."/>
            <person name="Kuo A."/>
            <person name="Riley R."/>
            <person name="Mondo S."/>
            <person name="Labutti K."/>
            <person name="Haridas S."/>
            <person name="Pangalinan J."/>
            <person name="Salamov A.A."/>
            <person name="Simmons B.A."/>
            <person name="Magnuson J.K."/>
            <person name="Chen J."/>
            <person name="Drula E."/>
            <person name="Henrissat B."/>
            <person name="Wiebenga A."/>
            <person name="Lubbers R.J."/>
            <person name="Gomes A.C."/>
            <person name="Makela M.R."/>
            <person name="Stajich J."/>
            <person name="Grigoriev I.V."/>
            <person name="Mortensen U.H."/>
            <person name="De Vries R.P."/>
            <person name="Baker S.E."/>
            <person name="Andersen M.R."/>
        </authorList>
    </citation>
    <scope>NUCLEOTIDE SEQUENCE [LARGE SCALE GENOMIC DNA]</scope>
    <source>
        <strain evidence="10 11">CBS 123904</strain>
    </source>
</reference>
<organism evidence="10 11">
    <name type="scientific">Aspergillus pseudoustus</name>
    <dbReference type="NCBI Taxonomy" id="1810923"/>
    <lineage>
        <taxon>Eukaryota</taxon>
        <taxon>Fungi</taxon>
        <taxon>Dikarya</taxon>
        <taxon>Ascomycota</taxon>
        <taxon>Pezizomycotina</taxon>
        <taxon>Eurotiomycetes</taxon>
        <taxon>Eurotiomycetidae</taxon>
        <taxon>Eurotiales</taxon>
        <taxon>Aspergillaceae</taxon>
        <taxon>Aspergillus</taxon>
        <taxon>Aspergillus subgen. Nidulantes</taxon>
    </lineage>
</organism>
<gene>
    <name evidence="10" type="ORF">BJY01DRAFT_254722</name>
</gene>
<comment type="caution">
    <text evidence="10">The sequence shown here is derived from an EMBL/GenBank/DDBJ whole genome shotgun (WGS) entry which is preliminary data.</text>
</comment>
<feature type="domain" description="Major facilitator superfamily (MFS) profile" evidence="9">
    <location>
        <begin position="96"/>
        <end position="558"/>
    </location>
</feature>
<dbReference type="PROSITE" id="PS50850">
    <property type="entry name" value="MFS"/>
    <property type="match status" value="1"/>
</dbReference>
<feature type="transmembrane region" description="Helical" evidence="8">
    <location>
        <begin position="206"/>
        <end position="224"/>
    </location>
</feature>
<feature type="transmembrane region" description="Helical" evidence="8">
    <location>
        <begin position="503"/>
        <end position="523"/>
    </location>
</feature>
<keyword evidence="6 8" id="KW-0472">Membrane</keyword>
<dbReference type="PROSITE" id="PS00217">
    <property type="entry name" value="SUGAR_TRANSPORT_2"/>
    <property type="match status" value="1"/>
</dbReference>
<dbReference type="Pfam" id="PF00083">
    <property type="entry name" value="Sugar_tr"/>
    <property type="match status" value="1"/>
</dbReference>
<name>A0ABR4IQX3_9EURO</name>
<evidence type="ECO:0000256" key="6">
    <source>
        <dbReference type="ARBA" id="ARBA00023136"/>
    </source>
</evidence>
<evidence type="ECO:0000256" key="7">
    <source>
        <dbReference type="SAM" id="MobiDB-lite"/>
    </source>
</evidence>
<evidence type="ECO:0000256" key="1">
    <source>
        <dbReference type="ARBA" id="ARBA00004141"/>
    </source>
</evidence>
<dbReference type="SUPFAM" id="SSF103473">
    <property type="entry name" value="MFS general substrate transporter"/>
    <property type="match status" value="1"/>
</dbReference>
<evidence type="ECO:0000313" key="10">
    <source>
        <dbReference type="EMBL" id="KAL2830161.1"/>
    </source>
</evidence>
<dbReference type="InterPro" id="IPR036259">
    <property type="entry name" value="MFS_trans_sf"/>
</dbReference>
<feature type="transmembrane region" description="Helical" evidence="8">
    <location>
        <begin position="176"/>
        <end position="194"/>
    </location>
</feature>